<protein>
    <submittedName>
        <fullName evidence="8">Putative flippase GtrA (Transmembrane translocase of bactoprenol-linked glucose)</fullName>
    </submittedName>
</protein>
<dbReference type="GO" id="GO:0005886">
    <property type="term" value="C:plasma membrane"/>
    <property type="evidence" value="ECO:0007669"/>
    <property type="project" value="TreeGrafter"/>
</dbReference>
<keyword evidence="9" id="KW-1185">Reference proteome</keyword>
<feature type="domain" description="GtrA/DPMS transmembrane" evidence="7">
    <location>
        <begin position="13"/>
        <end position="131"/>
    </location>
</feature>
<organism evidence="8 9">
    <name type="scientific">Glycomyces harbinensis</name>
    <dbReference type="NCBI Taxonomy" id="58114"/>
    <lineage>
        <taxon>Bacteria</taxon>
        <taxon>Bacillati</taxon>
        <taxon>Actinomycetota</taxon>
        <taxon>Actinomycetes</taxon>
        <taxon>Glycomycetales</taxon>
        <taxon>Glycomycetaceae</taxon>
        <taxon>Glycomyces</taxon>
    </lineage>
</organism>
<dbReference type="STRING" id="58114.SAMN05216270_12271"/>
<dbReference type="GO" id="GO:0000271">
    <property type="term" value="P:polysaccharide biosynthetic process"/>
    <property type="evidence" value="ECO:0007669"/>
    <property type="project" value="InterPro"/>
</dbReference>
<evidence type="ECO:0000256" key="2">
    <source>
        <dbReference type="ARBA" id="ARBA00009399"/>
    </source>
</evidence>
<gene>
    <name evidence="8" type="ORF">SAMN05216270_12271</name>
</gene>
<name>A0A1G7D1Y2_9ACTN</name>
<comment type="subcellular location">
    <subcellularLocation>
        <location evidence="1">Membrane</location>
        <topology evidence="1">Multi-pass membrane protein</topology>
    </subcellularLocation>
</comment>
<dbReference type="InterPro" id="IPR051401">
    <property type="entry name" value="GtrA_CellWall_Glycosyl"/>
</dbReference>
<dbReference type="AlphaFoldDB" id="A0A1G7D1Y2"/>
<evidence type="ECO:0000313" key="8">
    <source>
        <dbReference type="EMBL" id="SDE45578.1"/>
    </source>
</evidence>
<accession>A0A1G7D1Y2</accession>
<evidence type="ECO:0000256" key="5">
    <source>
        <dbReference type="ARBA" id="ARBA00023136"/>
    </source>
</evidence>
<keyword evidence="4 6" id="KW-1133">Transmembrane helix</keyword>
<keyword evidence="3 6" id="KW-0812">Transmembrane</keyword>
<comment type="similarity">
    <text evidence="2">Belongs to the GtrA family.</text>
</comment>
<evidence type="ECO:0000256" key="3">
    <source>
        <dbReference type="ARBA" id="ARBA00022692"/>
    </source>
</evidence>
<dbReference type="Pfam" id="PF04138">
    <property type="entry name" value="GtrA_DPMS_TM"/>
    <property type="match status" value="1"/>
</dbReference>
<evidence type="ECO:0000256" key="4">
    <source>
        <dbReference type="ARBA" id="ARBA00022989"/>
    </source>
</evidence>
<reference evidence="9" key="1">
    <citation type="submission" date="2016-10" db="EMBL/GenBank/DDBJ databases">
        <authorList>
            <person name="Varghese N."/>
            <person name="Submissions S."/>
        </authorList>
    </citation>
    <scope>NUCLEOTIDE SEQUENCE [LARGE SCALE GENOMIC DNA]</scope>
    <source>
        <strain evidence="9">CGMCC 4.3516</strain>
    </source>
</reference>
<evidence type="ECO:0000259" key="7">
    <source>
        <dbReference type="Pfam" id="PF04138"/>
    </source>
</evidence>
<dbReference type="PANTHER" id="PTHR38459:SF1">
    <property type="entry name" value="PROPHAGE BACTOPRENOL-LINKED GLUCOSE TRANSLOCASE HOMOLOG"/>
    <property type="match status" value="1"/>
</dbReference>
<feature type="transmembrane region" description="Helical" evidence="6">
    <location>
        <begin position="41"/>
        <end position="59"/>
    </location>
</feature>
<feature type="transmembrane region" description="Helical" evidence="6">
    <location>
        <begin position="80"/>
        <end position="101"/>
    </location>
</feature>
<dbReference type="Proteomes" id="UP000198949">
    <property type="component" value="Unassembled WGS sequence"/>
</dbReference>
<proteinExistence type="inferred from homology"/>
<keyword evidence="5 6" id="KW-0472">Membrane</keyword>
<evidence type="ECO:0000256" key="1">
    <source>
        <dbReference type="ARBA" id="ARBA00004141"/>
    </source>
</evidence>
<evidence type="ECO:0000313" key="9">
    <source>
        <dbReference type="Proteomes" id="UP000198949"/>
    </source>
</evidence>
<dbReference type="PANTHER" id="PTHR38459">
    <property type="entry name" value="PROPHAGE BACTOPRENOL-LINKED GLUCOSE TRANSLOCASE HOMOLOG"/>
    <property type="match status" value="1"/>
</dbReference>
<evidence type="ECO:0000256" key="6">
    <source>
        <dbReference type="SAM" id="Phobius"/>
    </source>
</evidence>
<feature type="transmembrane region" description="Helical" evidence="6">
    <location>
        <begin position="107"/>
        <end position="125"/>
    </location>
</feature>
<dbReference type="InterPro" id="IPR007267">
    <property type="entry name" value="GtrA_DPMS_TM"/>
</dbReference>
<sequence>MHRHRPLLMRLARFSTVGMTCFAIQAGLLLALRETGVPDTLANAIGFLVSAQVNFLLSTRFTWSDRRLPRPAPRRAAVRWLSFQTTVALSLACNTGVFALASQFTGPVAAAAAGVGLGALLTFLASNHLIFRGRRAETAPPTEHLGADLDDHRRAPLALTRTADRTATAD</sequence>
<dbReference type="EMBL" id="FNAD01000022">
    <property type="protein sequence ID" value="SDE45578.1"/>
    <property type="molecule type" value="Genomic_DNA"/>
</dbReference>